<feature type="compositionally biased region" description="Polar residues" evidence="1">
    <location>
        <begin position="155"/>
        <end position="172"/>
    </location>
</feature>
<proteinExistence type="predicted"/>
<dbReference type="EMBL" id="KI669496">
    <property type="protein sequence ID" value="OCF36143.1"/>
    <property type="molecule type" value="Genomic_DNA"/>
</dbReference>
<dbReference type="Proteomes" id="UP000092666">
    <property type="component" value="Unassembled WGS sequence"/>
</dbReference>
<protein>
    <submittedName>
        <fullName evidence="2">Uncharacterized protein</fullName>
    </submittedName>
</protein>
<sequence>MAPQSYCPLSPDVKHSSFSQQARSVVFSSISAHNRYHGATDSNQAAPHIPAVTTPATVNPVAQPNHRTHLTHLRASPTLALPQLHHTVSGPGHSPPLGMSEHNTPASVAEHTPQPQDTTGGQAQQDAPSQQHSTSASAEPVIDPELMDLPPPPHASQNLSPGANGTNASEENANAPVNAGISGTNMNDTSSGSIVVAGDKEYVLGREPGSMGITESIASAPNPRQSDFPPPDQIQDDGLDLEALGQLADDDMPGSPTAKLMRVIAPPNAVMAAPTWPPPPPNASVNLFIGRALLSNGNDNWPLKPNDIVNWIRKHYPAEWDGDEGRCSAHRVRTYLARKGADMYYEKLNQGCINGWRIRANHLWRFADGGFQGRGMKQEEAIANQQKENEALATAARKEAAAAALAAGHPNVKVSMSAPGVSDGLPPAKRPKVKAQPRRKTLPKKSDGYEGDLSMSSVADLNAQSGAERTDSTQEDWYRESLISSLSRIPGTSYYVGSEAGPSTTAGADASSSIPDSDSKSTLRPSGDEPQDGSTLNNGSGSGVGVGAGATTATGGENGLDEAGADTNMNDPHSLEAGLTNPDGSPVDMNMVQQAMQAAAGQMDELEMGMQLPIEMQMHSNEHDHDDHGDESSRYGVGGGYSQHGGSNSAVGVGAGQGGYGQEESYGYTG</sequence>
<evidence type="ECO:0000313" key="2">
    <source>
        <dbReference type="EMBL" id="OCF36143.1"/>
    </source>
</evidence>
<gene>
    <name evidence="2" type="ORF">I316_02015</name>
</gene>
<accession>A0A1B9GYQ2</accession>
<feature type="compositionally biased region" description="Polar residues" evidence="1">
    <location>
        <begin position="113"/>
        <end position="137"/>
    </location>
</feature>
<evidence type="ECO:0000313" key="3">
    <source>
        <dbReference type="Proteomes" id="UP000092666"/>
    </source>
</evidence>
<feature type="region of interest" description="Disordered" evidence="1">
    <location>
        <begin position="620"/>
        <end position="670"/>
    </location>
</feature>
<feature type="compositionally biased region" description="Basic residues" evidence="1">
    <location>
        <begin position="429"/>
        <end position="443"/>
    </location>
</feature>
<reference evidence="3" key="2">
    <citation type="submission" date="2013-12" db="EMBL/GenBank/DDBJ databases">
        <title>Evolution of pathogenesis and genome organization in the Tremellales.</title>
        <authorList>
            <person name="Cuomo C."/>
            <person name="Litvintseva A."/>
            <person name="Heitman J."/>
            <person name="Chen Y."/>
            <person name="Sun S."/>
            <person name="Springer D."/>
            <person name="Dromer F."/>
            <person name="Young S."/>
            <person name="Zeng Q."/>
            <person name="Chapman S."/>
            <person name="Gujja S."/>
            <person name="Saif S."/>
            <person name="Birren B."/>
        </authorList>
    </citation>
    <scope>NUCLEOTIDE SEQUENCE [LARGE SCALE GENOMIC DNA]</scope>
    <source>
        <strain evidence="3">BCC8398</strain>
    </source>
</reference>
<feature type="compositionally biased region" description="Low complexity" evidence="1">
    <location>
        <begin position="506"/>
        <end position="516"/>
    </location>
</feature>
<feature type="region of interest" description="Disordered" evidence="1">
    <location>
        <begin position="498"/>
        <end position="585"/>
    </location>
</feature>
<evidence type="ECO:0000256" key="1">
    <source>
        <dbReference type="SAM" id="MobiDB-lite"/>
    </source>
</evidence>
<feature type="compositionally biased region" description="Basic and acidic residues" evidence="1">
    <location>
        <begin position="620"/>
        <end position="633"/>
    </location>
</feature>
<feature type="region of interest" description="Disordered" evidence="1">
    <location>
        <begin position="416"/>
        <end position="453"/>
    </location>
</feature>
<dbReference type="AlphaFoldDB" id="A0A1B9GYQ2"/>
<name>A0A1B9GYQ2_9TREE</name>
<feature type="region of interest" description="Disordered" evidence="1">
    <location>
        <begin position="84"/>
        <end position="173"/>
    </location>
</feature>
<organism evidence="2 3">
    <name type="scientific">Kwoniella heveanensis BCC8398</name>
    <dbReference type="NCBI Taxonomy" id="1296120"/>
    <lineage>
        <taxon>Eukaryota</taxon>
        <taxon>Fungi</taxon>
        <taxon>Dikarya</taxon>
        <taxon>Basidiomycota</taxon>
        <taxon>Agaricomycotina</taxon>
        <taxon>Tremellomycetes</taxon>
        <taxon>Tremellales</taxon>
        <taxon>Cryptococcaceae</taxon>
        <taxon>Kwoniella</taxon>
    </lineage>
</organism>
<dbReference type="OrthoDB" id="2564914at2759"/>
<reference evidence="2 3" key="1">
    <citation type="submission" date="2013-07" db="EMBL/GenBank/DDBJ databases">
        <title>The Genome Sequence of Cryptococcus heveanensis BCC8398.</title>
        <authorList>
            <consortium name="The Broad Institute Genome Sequencing Platform"/>
            <person name="Cuomo C."/>
            <person name="Litvintseva A."/>
            <person name="Chen Y."/>
            <person name="Heitman J."/>
            <person name="Sun S."/>
            <person name="Springer D."/>
            <person name="Dromer F."/>
            <person name="Young S.K."/>
            <person name="Zeng Q."/>
            <person name="Gargeya S."/>
            <person name="Fitzgerald M."/>
            <person name="Abouelleil A."/>
            <person name="Alvarado L."/>
            <person name="Berlin A.M."/>
            <person name="Chapman S.B."/>
            <person name="Dewar J."/>
            <person name="Goldberg J."/>
            <person name="Griggs A."/>
            <person name="Gujja S."/>
            <person name="Hansen M."/>
            <person name="Howarth C."/>
            <person name="Imamovic A."/>
            <person name="Larimer J."/>
            <person name="McCowan C."/>
            <person name="Murphy C."/>
            <person name="Pearson M."/>
            <person name="Priest M."/>
            <person name="Roberts A."/>
            <person name="Saif S."/>
            <person name="Shea T."/>
            <person name="Sykes S."/>
            <person name="Wortman J."/>
            <person name="Nusbaum C."/>
            <person name="Birren B."/>
        </authorList>
    </citation>
    <scope>NUCLEOTIDE SEQUENCE [LARGE SCALE GENOMIC DNA]</scope>
    <source>
        <strain evidence="2 3">BCC8398</strain>
    </source>
</reference>
<keyword evidence="3" id="KW-1185">Reference proteome</keyword>